<dbReference type="GO" id="GO:0004499">
    <property type="term" value="F:N,N-dimethylaniline monooxygenase activity"/>
    <property type="evidence" value="ECO:0007669"/>
    <property type="project" value="InterPro"/>
</dbReference>
<keyword evidence="5" id="KW-0560">Oxidoreductase</keyword>
<dbReference type="InterPro" id="IPR000960">
    <property type="entry name" value="Flavin_mOase"/>
</dbReference>
<gene>
    <name evidence="6" type="ORF">RB653_009132</name>
</gene>
<dbReference type="SUPFAM" id="SSF51905">
    <property type="entry name" value="FAD/NAD(P)-binding domain"/>
    <property type="match status" value="1"/>
</dbReference>
<dbReference type="EMBL" id="JAVFKY010000003">
    <property type="protein sequence ID" value="KAK5579449.1"/>
    <property type="molecule type" value="Genomic_DNA"/>
</dbReference>
<accession>A0AAN7TTS8</accession>
<dbReference type="PANTHER" id="PTHR23023">
    <property type="entry name" value="DIMETHYLANILINE MONOOXYGENASE"/>
    <property type="match status" value="1"/>
</dbReference>
<dbReference type="GO" id="GO:0050661">
    <property type="term" value="F:NADP binding"/>
    <property type="evidence" value="ECO:0007669"/>
    <property type="project" value="InterPro"/>
</dbReference>
<sequence length="537" mass="60869">MIENNKTVAIIGYGPAGICSTKCSIENGLIPTVFEMSSELGGVWNPSIGKCWDNLTTNVSRYVMCFSDFDYHNDDYDIFPNYKTVYQYLINYVNHFDLNKYVLFNSMVFKVERINGGNTIDDDNENDDDKNSKIKITWRNNINNKTYSKIFDFLIVATGLFSKPQSSSVYENELKQFTGKIIHSQDYKNNENYKGKNVVVLGSSTSACEISAEISMVTKKCIVVGHENSFIYGKLLPNENGTKLVPLDSILFQRSKSYEQQSLSKEDFSKLKKQMNIKYCPNQIKHINPTSKIIVNSPNDKTLGFVASLSYVEQVEKGLISVFCGNQFTITSSSGKTITISNSIGESFKEENIDFVILCNGYQPDLSFFDENILKSVDYLPSDSKRPVCLYKNIFAPNSKNIAFVSFFRSLFVAEVELMSRMITMIFSGKIPYPTDHEIQNGFVNRENNNNNNNNNTNDPPYFLVAGSTVLCDQIAKEIGVLPDFEKLKQTDPKLYELLWNGYFTPATYRLVGCGSNPKVAKEMIEKVNKIYNNLCD</sequence>
<reference evidence="6 7" key="1">
    <citation type="submission" date="2023-11" db="EMBL/GenBank/DDBJ databases">
        <title>Dfirmibasis_genome.</title>
        <authorList>
            <person name="Edelbroek B."/>
            <person name="Kjellin J."/>
            <person name="Jerlstrom-Hultqvist J."/>
            <person name="Soderbom F."/>
        </authorList>
    </citation>
    <scope>NUCLEOTIDE SEQUENCE [LARGE SCALE GENOMIC DNA]</scope>
    <source>
        <strain evidence="6 7">TNS-C-14</strain>
    </source>
</reference>
<dbReference type="Gene3D" id="3.50.50.60">
    <property type="entry name" value="FAD/NAD(P)-binding domain"/>
    <property type="match status" value="1"/>
</dbReference>
<evidence type="ECO:0000313" key="6">
    <source>
        <dbReference type="EMBL" id="KAK5579449.1"/>
    </source>
</evidence>
<dbReference type="Proteomes" id="UP001344447">
    <property type="component" value="Unassembled WGS sequence"/>
</dbReference>
<dbReference type="PRINTS" id="PR00370">
    <property type="entry name" value="FMOXYGENASE"/>
</dbReference>
<protein>
    <recommendedName>
        <fullName evidence="8">Flavin-containing monooxygenase</fullName>
    </recommendedName>
</protein>
<dbReference type="AlphaFoldDB" id="A0AAN7TTS8"/>
<evidence type="ECO:0000256" key="4">
    <source>
        <dbReference type="ARBA" id="ARBA00022857"/>
    </source>
</evidence>
<dbReference type="PIRSF" id="PIRSF000332">
    <property type="entry name" value="FMO"/>
    <property type="match status" value="1"/>
</dbReference>
<dbReference type="InterPro" id="IPR020946">
    <property type="entry name" value="Flavin_mOase-like"/>
</dbReference>
<keyword evidence="7" id="KW-1185">Reference proteome</keyword>
<keyword evidence="3" id="KW-0274">FAD</keyword>
<dbReference type="InterPro" id="IPR036188">
    <property type="entry name" value="FAD/NAD-bd_sf"/>
</dbReference>
<organism evidence="6 7">
    <name type="scientific">Dictyostelium firmibasis</name>
    <dbReference type="NCBI Taxonomy" id="79012"/>
    <lineage>
        <taxon>Eukaryota</taxon>
        <taxon>Amoebozoa</taxon>
        <taxon>Evosea</taxon>
        <taxon>Eumycetozoa</taxon>
        <taxon>Dictyostelia</taxon>
        <taxon>Dictyosteliales</taxon>
        <taxon>Dictyosteliaceae</taxon>
        <taxon>Dictyostelium</taxon>
    </lineage>
</organism>
<evidence type="ECO:0000256" key="2">
    <source>
        <dbReference type="ARBA" id="ARBA00022630"/>
    </source>
</evidence>
<dbReference type="Pfam" id="PF00743">
    <property type="entry name" value="FMO-like"/>
    <property type="match status" value="1"/>
</dbReference>
<dbReference type="InterPro" id="IPR050346">
    <property type="entry name" value="FMO-like"/>
</dbReference>
<evidence type="ECO:0000256" key="3">
    <source>
        <dbReference type="ARBA" id="ARBA00022827"/>
    </source>
</evidence>
<evidence type="ECO:0000313" key="7">
    <source>
        <dbReference type="Proteomes" id="UP001344447"/>
    </source>
</evidence>
<dbReference type="GO" id="GO:0050660">
    <property type="term" value="F:flavin adenine dinucleotide binding"/>
    <property type="evidence" value="ECO:0007669"/>
    <property type="project" value="InterPro"/>
</dbReference>
<dbReference type="FunFam" id="3.50.50.60:FF:000428">
    <property type="entry name" value="Dimethylaniline monooxygenase [N-oxide-forming]"/>
    <property type="match status" value="1"/>
</dbReference>
<proteinExistence type="inferred from homology"/>
<evidence type="ECO:0000256" key="5">
    <source>
        <dbReference type="ARBA" id="ARBA00023002"/>
    </source>
</evidence>
<comment type="caution">
    <text evidence="6">The sequence shown here is derived from an EMBL/GenBank/DDBJ whole genome shotgun (WGS) entry which is preliminary data.</text>
</comment>
<evidence type="ECO:0008006" key="8">
    <source>
        <dbReference type="Google" id="ProtNLM"/>
    </source>
</evidence>
<comment type="similarity">
    <text evidence="1">Belongs to the FMO family.</text>
</comment>
<keyword evidence="4" id="KW-0521">NADP</keyword>
<keyword evidence="2" id="KW-0285">Flavoprotein</keyword>
<evidence type="ECO:0000256" key="1">
    <source>
        <dbReference type="ARBA" id="ARBA00009183"/>
    </source>
</evidence>
<name>A0AAN7TTS8_9MYCE</name>